<dbReference type="STRING" id="51031.W2TDX2"/>
<dbReference type="PANTHER" id="PTHR24279">
    <property type="entry name" value="CYTOCHROME P450"/>
    <property type="match status" value="1"/>
</dbReference>
<keyword evidence="3" id="KW-0349">Heme</keyword>
<reference evidence="9" key="1">
    <citation type="journal article" date="2014" name="Nat. Genet.">
        <title>Genome of the human hookworm Necator americanus.</title>
        <authorList>
            <person name="Tang Y.T."/>
            <person name="Gao X."/>
            <person name="Rosa B.A."/>
            <person name="Abubucker S."/>
            <person name="Hallsworth-Pepin K."/>
            <person name="Martin J."/>
            <person name="Tyagi R."/>
            <person name="Heizer E."/>
            <person name="Zhang X."/>
            <person name="Bhonagiri-Palsikar V."/>
            <person name="Minx P."/>
            <person name="Warren W.C."/>
            <person name="Wang Q."/>
            <person name="Zhan B."/>
            <person name="Hotez P.J."/>
            <person name="Sternberg P.W."/>
            <person name="Dougall A."/>
            <person name="Gaze S.T."/>
            <person name="Mulvenna J."/>
            <person name="Sotillo J."/>
            <person name="Ranganathan S."/>
            <person name="Rabelo E.M."/>
            <person name="Wilson R.K."/>
            <person name="Felgner P.L."/>
            <person name="Bethony J."/>
            <person name="Hawdon J.M."/>
            <person name="Gasser R.B."/>
            <person name="Loukas A."/>
            <person name="Mitreva M."/>
        </authorList>
    </citation>
    <scope>NUCLEOTIDE SEQUENCE [LARGE SCALE GENOMIC DNA]</scope>
</reference>
<evidence type="ECO:0000313" key="8">
    <source>
        <dbReference type="EMBL" id="ETN79769.1"/>
    </source>
</evidence>
<evidence type="ECO:0000256" key="7">
    <source>
        <dbReference type="ARBA" id="ARBA00023033"/>
    </source>
</evidence>
<evidence type="ECO:0000256" key="1">
    <source>
        <dbReference type="ARBA" id="ARBA00001971"/>
    </source>
</evidence>
<protein>
    <recommendedName>
        <fullName evidence="10">Cytochrome P450</fullName>
    </recommendedName>
</protein>
<dbReference type="GO" id="GO:0016705">
    <property type="term" value="F:oxidoreductase activity, acting on paired donors, with incorporation or reduction of molecular oxygen"/>
    <property type="evidence" value="ECO:0007669"/>
    <property type="project" value="InterPro"/>
</dbReference>
<proteinExistence type="inferred from homology"/>
<gene>
    <name evidence="8" type="ORF">NECAME_09636</name>
</gene>
<comment type="cofactor">
    <cofactor evidence="1">
        <name>heme</name>
        <dbReference type="ChEBI" id="CHEBI:30413"/>
    </cofactor>
</comment>
<keyword evidence="9" id="KW-1185">Reference proteome</keyword>
<dbReference type="AlphaFoldDB" id="W2TDX2"/>
<dbReference type="InterPro" id="IPR002401">
    <property type="entry name" value="Cyt_P450_E_grp-I"/>
</dbReference>
<evidence type="ECO:0000256" key="6">
    <source>
        <dbReference type="ARBA" id="ARBA00023004"/>
    </source>
</evidence>
<name>W2TDX2_NECAM</name>
<accession>W2TDX2</accession>
<dbReference type="InterPro" id="IPR036396">
    <property type="entry name" value="Cyt_P450_sf"/>
</dbReference>
<dbReference type="EMBL" id="KI659351">
    <property type="protein sequence ID" value="ETN79769.1"/>
    <property type="molecule type" value="Genomic_DNA"/>
</dbReference>
<dbReference type="Pfam" id="PF00067">
    <property type="entry name" value="p450"/>
    <property type="match status" value="1"/>
</dbReference>
<dbReference type="PRINTS" id="PR00463">
    <property type="entry name" value="EP450I"/>
</dbReference>
<organism evidence="8 9">
    <name type="scientific">Necator americanus</name>
    <name type="common">Human hookworm</name>
    <dbReference type="NCBI Taxonomy" id="51031"/>
    <lineage>
        <taxon>Eukaryota</taxon>
        <taxon>Metazoa</taxon>
        <taxon>Ecdysozoa</taxon>
        <taxon>Nematoda</taxon>
        <taxon>Chromadorea</taxon>
        <taxon>Rhabditida</taxon>
        <taxon>Rhabditina</taxon>
        <taxon>Rhabditomorpha</taxon>
        <taxon>Strongyloidea</taxon>
        <taxon>Ancylostomatidae</taxon>
        <taxon>Bunostominae</taxon>
        <taxon>Necator</taxon>
    </lineage>
</organism>
<evidence type="ECO:0008006" key="10">
    <source>
        <dbReference type="Google" id="ProtNLM"/>
    </source>
</evidence>
<dbReference type="Gene3D" id="1.10.630.10">
    <property type="entry name" value="Cytochrome P450"/>
    <property type="match status" value="1"/>
</dbReference>
<dbReference type="GO" id="GO:0005506">
    <property type="term" value="F:iron ion binding"/>
    <property type="evidence" value="ECO:0007669"/>
    <property type="project" value="InterPro"/>
</dbReference>
<evidence type="ECO:0000256" key="2">
    <source>
        <dbReference type="ARBA" id="ARBA00010617"/>
    </source>
</evidence>
<dbReference type="Proteomes" id="UP000053676">
    <property type="component" value="Unassembled WGS sequence"/>
</dbReference>
<dbReference type="KEGG" id="nai:NECAME_09636"/>
<dbReference type="InterPro" id="IPR001128">
    <property type="entry name" value="Cyt_P450"/>
</dbReference>
<keyword evidence="4" id="KW-0479">Metal-binding</keyword>
<keyword evidence="5" id="KW-0560">Oxidoreductase</keyword>
<dbReference type="InterPro" id="IPR050479">
    <property type="entry name" value="CYP11_CYP27_families"/>
</dbReference>
<keyword evidence="6" id="KW-0408">Iron</keyword>
<dbReference type="OrthoDB" id="3945418at2759"/>
<dbReference type="SUPFAM" id="SSF48264">
    <property type="entry name" value="Cytochrome P450"/>
    <property type="match status" value="1"/>
</dbReference>
<dbReference type="PANTHER" id="PTHR24279:SF120">
    <property type="entry name" value="CYTOCHROME P450"/>
    <property type="match status" value="1"/>
</dbReference>
<sequence length="112" mass="12291">MEENGCPGGQILQGDVLEDDFREANLLIDEAISKLRGSSQSEEEMKFASLLINRKELNVKDVSVILLSMFSDGLSTTAPMLVYNLFNIASNPNVQDELRQEVNSVVDRAGGT</sequence>
<evidence type="ECO:0000256" key="3">
    <source>
        <dbReference type="ARBA" id="ARBA00022617"/>
    </source>
</evidence>
<evidence type="ECO:0000256" key="4">
    <source>
        <dbReference type="ARBA" id="ARBA00022723"/>
    </source>
</evidence>
<evidence type="ECO:0000256" key="5">
    <source>
        <dbReference type="ARBA" id="ARBA00023002"/>
    </source>
</evidence>
<dbReference type="GO" id="GO:0004497">
    <property type="term" value="F:monooxygenase activity"/>
    <property type="evidence" value="ECO:0007669"/>
    <property type="project" value="UniProtKB-KW"/>
</dbReference>
<keyword evidence="7" id="KW-0503">Monooxygenase</keyword>
<evidence type="ECO:0000313" key="9">
    <source>
        <dbReference type="Proteomes" id="UP000053676"/>
    </source>
</evidence>
<comment type="similarity">
    <text evidence="2">Belongs to the cytochrome P450 family.</text>
</comment>
<dbReference type="GO" id="GO:0020037">
    <property type="term" value="F:heme binding"/>
    <property type="evidence" value="ECO:0007669"/>
    <property type="project" value="InterPro"/>
</dbReference>